<sequence length="1099" mass="126420">MNKFKYIVTCLLLMAFSVASAQVSNEKFGRNRLQYKQFEWHYLSSDNFDVYFYRGSEKIAREVSEFLEEEFDKVTDIIGYPPYFKTKVFLYNSISDLQQSNVGIGKGTFTPGGETNFVKPYIEVANPGTVSALKEELLVEVATLMVNEMMFGGSLKDMFQSAVLLNLPEWFISGAALYVAKGWTIEMDDYARKLVETKHARKFNRLTGKEAALAGQSLWNFIAHKYGRSNISNILNYTRIIRNEEKSLTITLGVSFEQLMFEWQNFYIDNARQVQQNYETPSFENSITGEKNRKGVFYNAVKISPDGKKVAFTENNHGRYKVIVKEIESGNENIVLRGGYKVIGQEIDYSLPVLDWADDNTLGVIYSKLGQMNLLLYDLQTNSSIPRVLERMEQVRSMEFSSNGRLIVVSAVVGGRNDIYLLSTRRDRTKRLTNDVFDDIDPSFVPNSSTIVFSSNRVCDTLDVKKQDIEEVSENYNLFFFDLDTTKNILHRVTNTISKDVQPMAISANKIYYISDQRGIRNLFSYDIQSGIYSQVTNLSQSIDEYDLNFNTSLFAYSSTFKGNDFIYLDENFNYNQQTFTPQTMRQQVLQAKAFTARRQANKTEGLTIEQIVEQRLQDKRKRDEEEKARLDSVNQSLPDTVSSDVIDTKNYTFDVKPEPEAEPEPEEEIINTDNYTFDSDILREERPESFLAQYRQTRQGTRISGPFDAETRFSVDNLLTSFVIDPLRGFGVLLEVEMNDMLENHKFNGGVTAITDLRSGDFFGQYQYLKSYIDFSARVDRNVIFWENDFNLQQYSKNSIELGASIPFNTKTRFSLKPFYTFTVFENLLPRTLAPPSGPTFLPVENEDYIGGAAEFVFDNSIINGMNLIEGSRAKISLKHYESLNNKERSFSNFKADLRHYQKLHREIVLAFRGFYGTFFGRAPKTYLLGGVDNWILRDQNEDGRDNPLQNDSERTNPDLLFVEYATALRGFDYAEFYGNNVLMFNAELRVPIVRYLSGGPISSNFFRNLQFTGFFDIGSAWSGKSPFSDDNSISNVTIEEGGFQIDLRNFQNPWLYSYGVGFRTMILGYYMKLDVAWPVEDFVTQDVRYQVSLGYDF</sequence>
<dbReference type="EMBL" id="CP070608">
    <property type="protein sequence ID" value="QSE97934.1"/>
    <property type="molecule type" value="Genomic_DNA"/>
</dbReference>
<keyword evidence="4" id="KW-1185">Reference proteome</keyword>
<protein>
    <submittedName>
        <fullName evidence="3">PD40 domain-containing protein</fullName>
    </submittedName>
</protein>
<dbReference type="Pfam" id="PF07676">
    <property type="entry name" value="PD40"/>
    <property type="match status" value="1"/>
</dbReference>
<dbReference type="Proteomes" id="UP000662783">
    <property type="component" value="Chromosome"/>
</dbReference>
<dbReference type="InterPro" id="IPR011042">
    <property type="entry name" value="6-blade_b-propeller_TolB-like"/>
</dbReference>
<dbReference type="AlphaFoldDB" id="A0A974WG83"/>
<dbReference type="Gene3D" id="2.40.160.50">
    <property type="entry name" value="membrane protein fhac: a member of the omp85/tpsb transporter family"/>
    <property type="match status" value="1"/>
</dbReference>
<accession>A0A974WG83</accession>
<gene>
    <name evidence="3" type="ORF">JR347_02265</name>
</gene>
<keyword evidence="2" id="KW-0732">Signal</keyword>
<evidence type="ECO:0000256" key="2">
    <source>
        <dbReference type="SAM" id="SignalP"/>
    </source>
</evidence>
<evidence type="ECO:0000313" key="4">
    <source>
        <dbReference type="Proteomes" id="UP000662783"/>
    </source>
</evidence>
<dbReference type="RefSeq" id="WP_205722442.1">
    <property type="nucleotide sequence ID" value="NZ_CP070608.1"/>
</dbReference>
<evidence type="ECO:0000256" key="1">
    <source>
        <dbReference type="ARBA" id="ARBA00009820"/>
    </source>
</evidence>
<reference evidence="3" key="1">
    <citation type="submission" date="2021-02" db="EMBL/GenBank/DDBJ databases">
        <title>Fulvivirga sp. S481 isolated from sea water.</title>
        <authorList>
            <person name="Bae S.S."/>
            <person name="Baek K."/>
        </authorList>
    </citation>
    <scope>NUCLEOTIDE SEQUENCE</scope>
    <source>
        <strain evidence="3">S481</strain>
    </source>
</reference>
<name>A0A974WG83_9BACT</name>
<comment type="similarity">
    <text evidence="1">Belongs to the TolB family.</text>
</comment>
<organism evidence="3 4">
    <name type="scientific">Fulvivirga lutea</name>
    <dbReference type="NCBI Taxonomy" id="2810512"/>
    <lineage>
        <taxon>Bacteria</taxon>
        <taxon>Pseudomonadati</taxon>
        <taxon>Bacteroidota</taxon>
        <taxon>Cytophagia</taxon>
        <taxon>Cytophagales</taxon>
        <taxon>Fulvivirgaceae</taxon>
        <taxon>Fulvivirga</taxon>
    </lineage>
</organism>
<evidence type="ECO:0000313" key="3">
    <source>
        <dbReference type="EMBL" id="QSE97934.1"/>
    </source>
</evidence>
<feature type="signal peptide" evidence="2">
    <location>
        <begin position="1"/>
        <end position="21"/>
    </location>
</feature>
<dbReference type="InterPro" id="IPR011659">
    <property type="entry name" value="WD40"/>
</dbReference>
<proteinExistence type="inferred from homology"/>
<feature type="chain" id="PRO_5036857067" evidence="2">
    <location>
        <begin position="22"/>
        <end position="1099"/>
    </location>
</feature>
<dbReference type="KEGG" id="fuv:JR347_02265"/>
<dbReference type="Gene3D" id="2.120.10.30">
    <property type="entry name" value="TolB, C-terminal domain"/>
    <property type="match status" value="1"/>
</dbReference>
<dbReference type="PANTHER" id="PTHR36842">
    <property type="entry name" value="PROTEIN TOLB HOMOLOG"/>
    <property type="match status" value="1"/>
</dbReference>
<dbReference type="SUPFAM" id="SSF82171">
    <property type="entry name" value="DPP6 N-terminal domain-like"/>
    <property type="match status" value="1"/>
</dbReference>